<dbReference type="AlphaFoldDB" id="A0A7X6CYQ5"/>
<sequence>MNLQMVLAQGLVVLGAVLMGVGAVGLIRLPDVYNRTNAVAKASSLGMICLLLGVLIWKPSTLAVFTLIPAILLQLLTSPISGFAIGRAAYRSRAPMIEETHLNELKSDPPR</sequence>
<reference evidence="3 4" key="1">
    <citation type="submission" date="2020-03" db="EMBL/GenBank/DDBJ databases">
        <title>Draft genome of Streptomyces sp. ventii, isolated from the Axial Seamount in the Pacific Ocean, and resequencing of the two type strains Streptomyces lonarensis strain NCL 716 and Streptomyces bohaiensis strain 11A07.</title>
        <authorList>
            <person name="Loughran R.M."/>
            <person name="Pfannmuller K.M."/>
            <person name="Wasson B.J."/>
            <person name="Deadmond M.C."/>
            <person name="Paddock B.E."/>
            <person name="Koyack M.J."/>
            <person name="Gallegos D.A."/>
            <person name="Mitchell E.A."/>
            <person name="Ushijima B."/>
            <person name="Saw J.H."/>
            <person name="Mcphail K.L."/>
            <person name="Videau P."/>
        </authorList>
    </citation>
    <scope>NUCLEOTIDE SEQUENCE [LARGE SCALE GENOMIC DNA]</scope>
    <source>
        <strain evidence="3 4">NCL716</strain>
    </source>
</reference>
<keyword evidence="2" id="KW-0812">Transmembrane</keyword>
<evidence type="ECO:0000256" key="1">
    <source>
        <dbReference type="ARBA" id="ARBA00008404"/>
    </source>
</evidence>
<proteinExistence type="inferred from homology"/>
<dbReference type="RefSeq" id="WP_167968324.1">
    <property type="nucleotide sequence ID" value="NZ_BHZG01000114.1"/>
</dbReference>
<dbReference type="InterPro" id="IPR005133">
    <property type="entry name" value="PhaG_MnhG_YufB"/>
</dbReference>
<gene>
    <name evidence="3" type="ORF">HCN56_05415</name>
</gene>
<dbReference type="PANTHER" id="PTHR34703:SF1">
    <property type="entry name" value="ANTIPORTER SUBUNIT MNHG2-RELATED"/>
    <property type="match status" value="1"/>
</dbReference>
<organism evidence="3 4">
    <name type="scientific">Streptomyces lonarensis</name>
    <dbReference type="NCBI Taxonomy" id="700599"/>
    <lineage>
        <taxon>Bacteria</taxon>
        <taxon>Bacillati</taxon>
        <taxon>Actinomycetota</taxon>
        <taxon>Actinomycetes</taxon>
        <taxon>Kitasatosporales</taxon>
        <taxon>Streptomycetaceae</taxon>
        <taxon>Streptomyces</taxon>
    </lineage>
</organism>
<protein>
    <submittedName>
        <fullName evidence="3">Monovalent cation/H(+) antiporter subunit G</fullName>
    </submittedName>
</protein>
<accession>A0A7X6CYQ5</accession>
<comment type="similarity">
    <text evidence="1">Belongs to the CPA3 antiporters (TC 2.A.63) subunit G family.</text>
</comment>
<keyword evidence="4" id="KW-1185">Reference proteome</keyword>
<name>A0A7X6CYQ5_9ACTN</name>
<feature type="transmembrane region" description="Helical" evidence="2">
    <location>
        <begin position="63"/>
        <end position="86"/>
    </location>
</feature>
<dbReference type="Pfam" id="PF03334">
    <property type="entry name" value="PhaG_MnhG_YufB"/>
    <property type="match status" value="1"/>
</dbReference>
<feature type="transmembrane region" description="Helical" evidence="2">
    <location>
        <begin position="6"/>
        <end position="27"/>
    </location>
</feature>
<evidence type="ECO:0000313" key="4">
    <source>
        <dbReference type="Proteomes" id="UP000578686"/>
    </source>
</evidence>
<dbReference type="Proteomes" id="UP000578686">
    <property type="component" value="Unassembled WGS sequence"/>
</dbReference>
<evidence type="ECO:0000256" key="2">
    <source>
        <dbReference type="SAM" id="Phobius"/>
    </source>
</evidence>
<dbReference type="GO" id="GO:0015385">
    <property type="term" value="F:sodium:proton antiporter activity"/>
    <property type="evidence" value="ECO:0007669"/>
    <property type="project" value="TreeGrafter"/>
</dbReference>
<keyword evidence="2" id="KW-1133">Transmembrane helix</keyword>
<comment type="caution">
    <text evidence="3">The sequence shown here is derived from an EMBL/GenBank/DDBJ whole genome shotgun (WGS) entry which is preliminary data.</text>
</comment>
<keyword evidence="2" id="KW-0472">Membrane</keyword>
<dbReference type="PANTHER" id="PTHR34703">
    <property type="entry name" value="ANTIPORTER SUBUNIT MNHG2-RELATED"/>
    <property type="match status" value="1"/>
</dbReference>
<evidence type="ECO:0000313" key="3">
    <source>
        <dbReference type="EMBL" id="NJQ05031.1"/>
    </source>
</evidence>
<feature type="transmembrane region" description="Helical" evidence="2">
    <location>
        <begin position="39"/>
        <end position="57"/>
    </location>
</feature>
<dbReference type="EMBL" id="JAAVJD010000023">
    <property type="protein sequence ID" value="NJQ05031.1"/>
    <property type="molecule type" value="Genomic_DNA"/>
</dbReference>
<dbReference type="NCBIfam" id="TIGR01300">
    <property type="entry name" value="CPA3_mnhG_phaG"/>
    <property type="match status" value="1"/>
</dbReference>